<dbReference type="EMBL" id="CASHTH010004236">
    <property type="protein sequence ID" value="CAI8055042.1"/>
    <property type="molecule type" value="Genomic_DNA"/>
</dbReference>
<gene>
    <name evidence="1" type="ORF">GBAR_LOCUS30036</name>
</gene>
<reference evidence="1" key="1">
    <citation type="submission" date="2023-03" db="EMBL/GenBank/DDBJ databases">
        <authorList>
            <person name="Steffen K."/>
            <person name="Cardenas P."/>
        </authorList>
    </citation>
    <scope>NUCLEOTIDE SEQUENCE</scope>
</reference>
<accession>A0AA35TXV3</accession>
<organism evidence="1 2">
    <name type="scientific">Geodia barretti</name>
    <name type="common">Barrett's horny sponge</name>
    <dbReference type="NCBI Taxonomy" id="519541"/>
    <lineage>
        <taxon>Eukaryota</taxon>
        <taxon>Metazoa</taxon>
        <taxon>Porifera</taxon>
        <taxon>Demospongiae</taxon>
        <taxon>Heteroscleromorpha</taxon>
        <taxon>Tetractinellida</taxon>
        <taxon>Astrophorina</taxon>
        <taxon>Geodiidae</taxon>
        <taxon>Geodia</taxon>
    </lineage>
</organism>
<feature type="non-terminal residue" evidence="1">
    <location>
        <position position="95"/>
    </location>
</feature>
<keyword evidence="2" id="KW-1185">Reference proteome</keyword>
<dbReference type="AlphaFoldDB" id="A0AA35TXV3"/>
<proteinExistence type="predicted"/>
<evidence type="ECO:0000313" key="1">
    <source>
        <dbReference type="EMBL" id="CAI8055042.1"/>
    </source>
</evidence>
<name>A0AA35TXV3_GEOBA</name>
<comment type="caution">
    <text evidence="1">The sequence shown here is derived from an EMBL/GenBank/DDBJ whole genome shotgun (WGS) entry which is preliminary data.</text>
</comment>
<evidence type="ECO:0000313" key="2">
    <source>
        <dbReference type="Proteomes" id="UP001174909"/>
    </source>
</evidence>
<sequence>MIDEVDSMSWAQKPNYQSTFYRRNSQDSFRIRTSLSQISSLCQLHATGLHHSLIFFVRRDGHLTPPVVSSFSVRSSAPVAQTRPGQAFPTQQALL</sequence>
<dbReference type="Proteomes" id="UP001174909">
    <property type="component" value="Unassembled WGS sequence"/>
</dbReference>
<protein>
    <submittedName>
        <fullName evidence="1">Uncharacterized protein</fullName>
    </submittedName>
</protein>